<accession>A0ABS4G4G3</accession>
<evidence type="ECO:0000256" key="4">
    <source>
        <dbReference type="ARBA" id="ARBA00022692"/>
    </source>
</evidence>
<gene>
    <name evidence="8" type="ORF">J2Z34_001921</name>
</gene>
<dbReference type="RefSeq" id="WP_209459636.1">
    <property type="nucleotide sequence ID" value="NZ_JAGGKC010000015.1"/>
</dbReference>
<keyword evidence="9" id="KW-1185">Reference proteome</keyword>
<evidence type="ECO:0000256" key="6">
    <source>
        <dbReference type="ARBA" id="ARBA00023136"/>
    </source>
</evidence>
<comment type="subcellular location">
    <subcellularLocation>
        <location evidence="1">Cell membrane</location>
        <topology evidence="1">Multi-pass membrane protein</topology>
    </subcellularLocation>
</comment>
<dbReference type="InterPro" id="IPR036259">
    <property type="entry name" value="MFS_trans_sf"/>
</dbReference>
<evidence type="ECO:0000256" key="7">
    <source>
        <dbReference type="SAM" id="Phobius"/>
    </source>
</evidence>
<sequence length="89" mass="9913">MNQLANWRKSFFAIYWGQSCSLLDSNAVQFSIIWWITVEIGSALALSIASVVGLLPQAIIGLFAGVWIDRFNRKKIIILADGKILILTC</sequence>
<evidence type="ECO:0000256" key="3">
    <source>
        <dbReference type="ARBA" id="ARBA00022475"/>
    </source>
</evidence>
<evidence type="ECO:0000256" key="2">
    <source>
        <dbReference type="ARBA" id="ARBA00022448"/>
    </source>
</evidence>
<dbReference type="PANTHER" id="PTHR23513:SF9">
    <property type="entry name" value="ENTEROBACTIN EXPORTER ENTS"/>
    <property type="match status" value="1"/>
</dbReference>
<protein>
    <submittedName>
        <fullName evidence="8">MFS family permease</fullName>
    </submittedName>
</protein>
<name>A0ABS4G4G3_9CLOT</name>
<organism evidence="8 9">
    <name type="scientific">Youngiibacter multivorans</name>
    <dbReference type="NCBI Taxonomy" id="937251"/>
    <lineage>
        <taxon>Bacteria</taxon>
        <taxon>Bacillati</taxon>
        <taxon>Bacillota</taxon>
        <taxon>Clostridia</taxon>
        <taxon>Eubacteriales</taxon>
        <taxon>Clostridiaceae</taxon>
        <taxon>Youngiibacter</taxon>
    </lineage>
</organism>
<feature type="transmembrane region" description="Helical" evidence="7">
    <location>
        <begin position="12"/>
        <end position="37"/>
    </location>
</feature>
<evidence type="ECO:0000256" key="1">
    <source>
        <dbReference type="ARBA" id="ARBA00004651"/>
    </source>
</evidence>
<comment type="caution">
    <text evidence="8">The sequence shown here is derived from an EMBL/GenBank/DDBJ whole genome shotgun (WGS) entry which is preliminary data.</text>
</comment>
<evidence type="ECO:0000256" key="5">
    <source>
        <dbReference type="ARBA" id="ARBA00022989"/>
    </source>
</evidence>
<keyword evidence="4 7" id="KW-0812">Transmembrane</keyword>
<evidence type="ECO:0000313" key="9">
    <source>
        <dbReference type="Proteomes" id="UP001519271"/>
    </source>
</evidence>
<keyword evidence="2" id="KW-0813">Transport</keyword>
<feature type="transmembrane region" description="Helical" evidence="7">
    <location>
        <begin position="43"/>
        <end position="68"/>
    </location>
</feature>
<evidence type="ECO:0000313" key="8">
    <source>
        <dbReference type="EMBL" id="MBP1919432.1"/>
    </source>
</evidence>
<reference evidence="8 9" key="1">
    <citation type="submission" date="2021-03" db="EMBL/GenBank/DDBJ databases">
        <title>Genomic Encyclopedia of Type Strains, Phase IV (KMG-IV): sequencing the most valuable type-strain genomes for metagenomic binning, comparative biology and taxonomic classification.</title>
        <authorList>
            <person name="Goeker M."/>
        </authorList>
    </citation>
    <scope>NUCLEOTIDE SEQUENCE [LARGE SCALE GENOMIC DNA]</scope>
    <source>
        <strain evidence="8 9">DSM 6139</strain>
    </source>
</reference>
<dbReference type="EMBL" id="JAGGKC010000015">
    <property type="protein sequence ID" value="MBP1919432.1"/>
    <property type="molecule type" value="Genomic_DNA"/>
</dbReference>
<dbReference type="Gene3D" id="1.20.1250.20">
    <property type="entry name" value="MFS general substrate transporter like domains"/>
    <property type="match status" value="1"/>
</dbReference>
<keyword evidence="5 7" id="KW-1133">Transmembrane helix</keyword>
<keyword evidence="3" id="KW-1003">Cell membrane</keyword>
<dbReference type="PANTHER" id="PTHR23513">
    <property type="entry name" value="INTEGRAL MEMBRANE EFFLUX PROTEIN-RELATED"/>
    <property type="match status" value="1"/>
</dbReference>
<proteinExistence type="predicted"/>
<dbReference type="SUPFAM" id="SSF103473">
    <property type="entry name" value="MFS general substrate transporter"/>
    <property type="match status" value="1"/>
</dbReference>
<dbReference type="Proteomes" id="UP001519271">
    <property type="component" value="Unassembled WGS sequence"/>
</dbReference>
<keyword evidence="6 7" id="KW-0472">Membrane</keyword>